<evidence type="ECO:0000256" key="2">
    <source>
        <dbReference type="SAM" id="SignalP"/>
    </source>
</evidence>
<protein>
    <submittedName>
        <fullName evidence="3">Uncharacterized protein</fullName>
    </submittedName>
</protein>
<proteinExistence type="predicted"/>
<feature type="region of interest" description="Disordered" evidence="1">
    <location>
        <begin position="45"/>
        <end position="65"/>
    </location>
</feature>
<organism evidence="3 4">
    <name type="scientific">Planobispora longispora</name>
    <dbReference type="NCBI Taxonomy" id="28887"/>
    <lineage>
        <taxon>Bacteria</taxon>
        <taxon>Bacillati</taxon>
        <taxon>Actinomycetota</taxon>
        <taxon>Actinomycetes</taxon>
        <taxon>Streptosporangiales</taxon>
        <taxon>Streptosporangiaceae</taxon>
        <taxon>Planobispora</taxon>
    </lineage>
</organism>
<accession>A0A8J3W3X1</accession>
<sequence>MLRKIQVLFAAMACGAFFGATGIDSSVADVSAACRPGIPTCGHMPSNFPMPHPPGGGRAENDKWI</sequence>
<evidence type="ECO:0000313" key="3">
    <source>
        <dbReference type="EMBL" id="GIH75814.1"/>
    </source>
</evidence>
<name>A0A8J3W3X1_9ACTN</name>
<dbReference type="EMBL" id="BOOH01000019">
    <property type="protein sequence ID" value="GIH75814.1"/>
    <property type="molecule type" value="Genomic_DNA"/>
</dbReference>
<feature type="chain" id="PRO_5038535630" evidence="2">
    <location>
        <begin position="20"/>
        <end position="65"/>
    </location>
</feature>
<evidence type="ECO:0000256" key="1">
    <source>
        <dbReference type="SAM" id="MobiDB-lite"/>
    </source>
</evidence>
<dbReference type="RefSeq" id="WP_203890479.1">
    <property type="nucleotide sequence ID" value="NZ_BOOH01000019.1"/>
</dbReference>
<gene>
    <name evidence="3" type="ORF">Plo01_22430</name>
</gene>
<keyword evidence="4" id="KW-1185">Reference proteome</keyword>
<feature type="signal peptide" evidence="2">
    <location>
        <begin position="1"/>
        <end position="19"/>
    </location>
</feature>
<evidence type="ECO:0000313" key="4">
    <source>
        <dbReference type="Proteomes" id="UP000616724"/>
    </source>
</evidence>
<comment type="caution">
    <text evidence="3">The sequence shown here is derived from an EMBL/GenBank/DDBJ whole genome shotgun (WGS) entry which is preliminary data.</text>
</comment>
<dbReference type="Proteomes" id="UP000616724">
    <property type="component" value="Unassembled WGS sequence"/>
</dbReference>
<keyword evidence="2" id="KW-0732">Signal</keyword>
<reference evidence="3 4" key="1">
    <citation type="submission" date="2021-01" db="EMBL/GenBank/DDBJ databases">
        <title>Whole genome shotgun sequence of Planobispora longispora NBRC 13918.</title>
        <authorList>
            <person name="Komaki H."/>
            <person name="Tamura T."/>
        </authorList>
    </citation>
    <scope>NUCLEOTIDE SEQUENCE [LARGE SCALE GENOMIC DNA]</scope>
    <source>
        <strain evidence="3 4">NBRC 13918</strain>
    </source>
</reference>
<dbReference type="AlphaFoldDB" id="A0A8J3W3X1"/>